<dbReference type="SUPFAM" id="SSF56281">
    <property type="entry name" value="Metallo-hydrolase/oxidoreductase"/>
    <property type="match status" value="1"/>
</dbReference>
<dbReference type="STRING" id="640132.Srot_1532"/>
<dbReference type="InterPro" id="IPR036866">
    <property type="entry name" value="RibonucZ/Hydroxyglut_hydro"/>
</dbReference>
<keyword evidence="3" id="KW-1185">Reference proteome</keyword>
<dbReference type="OrthoDB" id="9800940at2"/>
<evidence type="ECO:0000313" key="3">
    <source>
        <dbReference type="Proteomes" id="UP000002247"/>
    </source>
</evidence>
<dbReference type="NCBIfam" id="NF041851">
    <property type="entry name" value="cyc_nuc_deg_phdiest"/>
    <property type="match status" value="1"/>
</dbReference>
<dbReference type="CDD" id="cd07716">
    <property type="entry name" value="RNaseZ_short-form-like_MBL-fold"/>
    <property type="match status" value="1"/>
</dbReference>
<gene>
    <name evidence="2" type="ordered locus">Srot_1532</name>
</gene>
<evidence type="ECO:0000259" key="1">
    <source>
        <dbReference type="Pfam" id="PF12706"/>
    </source>
</evidence>
<dbReference type="InterPro" id="IPR054857">
    <property type="entry name" value="cyc_nuc_deg_phdiest"/>
</dbReference>
<protein>
    <recommendedName>
        <fullName evidence="1">Metallo-beta-lactamase domain-containing protein</fullName>
    </recommendedName>
</protein>
<dbReference type="RefSeq" id="WP_013138448.1">
    <property type="nucleotide sequence ID" value="NC_014168.1"/>
</dbReference>
<sequence length="265" mass="28036">MRLTVLGCSGSVTGPDSPASGYLVTAPDAPPLAVDFGGGVLGALQRHANPNDVTVLLSHLHADHCLDIPGLLVWRRYGPDPAVERALLYGPPDAALRLGVASAEIGGECDDLSDTLEVRSWVEREPVRFGELSVTPFEVFHPPQSYGFRIEDSSGAVLAYSGDTGLCDAVEELARGADLFLCEASWTHDPGNRPLGVHLSGTEAGEVARRAGAAELLITHVPPWTSREDVLAEARAAFNGPVRLANASDIFEVVKSGSSVRRPGR</sequence>
<dbReference type="KEGG" id="srt:Srot_1532"/>
<dbReference type="PANTHER" id="PTHR46018">
    <property type="entry name" value="ZINC PHOSPHODIESTERASE ELAC PROTEIN 1"/>
    <property type="match status" value="1"/>
</dbReference>
<dbReference type="Gene3D" id="3.60.15.10">
    <property type="entry name" value="Ribonuclease Z/Hydroxyacylglutathione hydrolase-like"/>
    <property type="match status" value="1"/>
</dbReference>
<dbReference type="PANTHER" id="PTHR46018:SF4">
    <property type="entry name" value="METALLO-HYDROLASE YHFI-RELATED"/>
    <property type="match status" value="1"/>
</dbReference>
<dbReference type="Proteomes" id="UP000002247">
    <property type="component" value="Chromosome"/>
</dbReference>
<dbReference type="HOGENOM" id="CLU_031317_3_0_11"/>
<name>D6Z7R5_SEGRD</name>
<feature type="domain" description="Metallo-beta-lactamase" evidence="1">
    <location>
        <begin position="52"/>
        <end position="220"/>
    </location>
</feature>
<dbReference type="InterPro" id="IPR001279">
    <property type="entry name" value="Metallo-B-lactamas"/>
</dbReference>
<evidence type="ECO:0000313" key="2">
    <source>
        <dbReference type="EMBL" id="ADG97995.1"/>
    </source>
</evidence>
<dbReference type="eggNOG" id="COG1234">
    <property type="taxonomic scope" value="Bacteria"/>
</dbReference>
<dbReference type="Pfam" id="PF12706">
    <property type="entry name" value="Lactamase_B_2"/>
    <property type="match status" value="1"/>
</dbReference>
<reference evidence="2 3" key="1">
    <citation type="journal article" date="2010" name="Stand. Genomic Sci.">
        <title>Complete genome sequence of Segniliparus rotundus type strain (CDC 1076).</title>
        <authorList>
            <person name="Sikorski J."/>
            <person name="Lapidus A."/>
            <person name="Copeland A."/>
            <person name="Misra M."/>
            <person name="Glavina Del Rio T."/>
            <person name="Nolan M."/>
            <person name="Lucas S."/>
            <person name="Chen F."/>
            <person name="Tice H."/>
            <person name="Cheng J.F."/>
            <person name="Jando M."/>
            <person name="Schneider S."/>
            <person name="Bruce D."/>
            <person name="Goodwin L."/>
            <person name="Pitluck S."/>
            <person name="Liolios K."/>
            <person name="Mikhailova N."/>
            <person name="Pati A."/>
            <person name="Ivanova N."/>
            <person name="Mavromatis K."/>
            <person name="Chen A."/>
            <person name="Palaniappan K."/>
            <person name="Chertkov O."/>
            <person name="Land M."/>
            <person name="Hauser L."/>
            <person name="Chang Y.J."/>
            <person name="Jeffries C.D."/>
            <person name="Brettin T."/>
            <person name="Detter J.C."/>
            <person name="Han C."/>
            <person name="Rohde M."/>
            <person name="Goker M."/>
            <person name="Bristow J."/>
            <person name="Eisen J.A."/>
            <person name="Markowitz V."/>
            <person name="Hugenholtz P."/>
            <person name="Kyrpides N.C."/>
            <person name="Klenk H.P."/>
        </authorList>
    </citation>
    <scope>NUCLEOTIDE SEQUENCE [LARGE SCALE GENOMIC DNA]</scope>
    <source>
        <strain evidence="3">ATCC BAA-972 / CDC 1076 / CIP 108378 / DSM 44985 / JCM 13578</strain>
    </source>
</reference>
<dbReference type="GO" id="GO:0042781">
    <property type="term" value="F:3'-tRNA processing endoribonuclease activity"/>
    <property type="evidence" value="ECO:0007669"/>
    <property type="project" value="TreeGrafter"/>
</dbReference>
<dbReference type="AlphaFoldDB" id="D6Z7R5"/>
<proteinExistence type="predicted"/>
<dbReference type="EMBL" id="CP001958">
    <property type="protein sequence ID" value="ADG97995.1"/>
    <property type="molecule type" value="Genomic_DNA"/>
</dbReference>
<accession>D6Z7R5</accession>
<organism evidence="2 3">
    <name type="scientific">Segniliparus rotundus (strain ATCC BAA-972 / CDC 1076 / CIP 108378 / DSM 44985 / JCM 13578)</name>
    <dbReference type="NCBI Taxonomy" id="640132"/>
    <lineage>
        <taxon>Bacteria</taxon>
        <taxon>Bacillati</taxon>
        <taxon>Actinomycetota</taxon>
        <taxon>Actinomycetes</taxon>
        <taxon>Mycobacteriales</taxon>
        <taxon>Segniliparaceae</taxon>
        <taxon>Segniliparus</taxon>
    </lineage>
</organism>